<keyword evidence="5 8" id="KW-0442">Lipid degradation</keyword>
<dbReference type="PROSITE" id="PS51210">
    <property type="entry name" value="PLA2C"/>
    <property type="match status" value="1"/>
</dbReference>
<comment type="catalytic activity">
    <reaction evidence="9">
        <text>a 1-acyl-sn-glycero-3-phosphocholine + H2O = sn-glycerol 3-phosphocholine + a fatty acid + H(+)</text>
        <dbReference type="Rhea" id="RHEA:15177"/>
        <dbReference type="ChEBI" id="CHEBI:15377"/>
        <dbReference type="ChEBI" id="CHEBI:15378"/>
        <dbReference type="ChEBI" id="CHEBI:16870"/>
        <dbReference type="ChEBI" id="CHEBI:28868"/>
        <dbReference type="ChEBI" id="CHEBI:58168"/>
        <dbReference type="EC" id="3.1.1.5"/>
    </reaction>
</comment>
<feature type="domain" description="PLA2c" evidence="10">
    <location>
        <begin position="55"/>
        <end position="607"/>
    </location>
</feature>
<evidence type="ECO:0000256" key="1">
    <source>
        <dbReference type="ARBA" id="ARBA00008780"/>
    </source>
</evidence>
<keyword evidence="4 8" id="KW-0378">Hydrolase</keyword>
<organism evidence="11 12">
    <name type="scientific">Seiridium unicorne</name>
    <dbReference type="NCBI Taxonomy" id="138068"/>
    <lineage>
        <taxon>Eukaryota</taxon>
        <taxon>Fungi</taxon>
        <taxon>Dikarya</taxon>
        <taxon>Ascomycota</taxon>
        <taxon>Pezizomycotina</taxon>
        <taxon>Sordariomycetes</taxon>
        <taxon>Xylariomycetidae</taxon>
        <taxon>Amphisphaeriales</taxon>
        <taxon>Sporocadaceae</taxon>
        <taxon>Seiridium</taxon>
    </lineage>
</organism>
<reference evidence="11 12" key="1">
    <citation type="journal article" date="2024" name="J. Plant Pathol.">
        <title>Sequence and assembly of the genome of Seiridium unicorne, isolate CBS 538.82, causal agent of cypress canker disease.</title>
        <authorList>
            <person name="Scali E."/>
            <person name="Rocca G.D."/>
            <person name="Danti R."/>
            <person name="Garbelotto M."/>
            <person name="Barberini S."/>
            <person name="Baroncelli R."/>
            <person name="Emiliani G."/>
        </authorList>
    </citation>
    <scope>NUCLEOTIDE SEQUENCE [LARGE SCALE GENOMIC DNA]</scope>
    <source>
        <strain evidence="11 12">BM-138-508</strain>
    </source>
</reference>
<dbReference type="SUPFAM" id="SSF52151">
    <property type="entry name" value="FabD/lysophospholipase-like"/>
    <property type="match status" value="1"/>
</dbReference>
<dbReference type="PANTHER" id="PTHR10728:SF33">
    <property type="entry name" value="LYSOPHOSPHOLIPASE 1-RELATED"/>
    <property type="match status" value="1"/>
</dbReference>
<feature type="chain" id="PRO_5044968512" description="Lysophospholipase" evidence="9">
    <location>
        <begin position="19"/>
        <end position="654"/>
    </location>
</feature>
<evidence type="ECO:0000256" key="2">
    <source>
        <dbReference type="ARBA" id="ARBA00013274"/>
    </source>
</evidence>
<dbReference type="Gene3D" id="3.40.1090.10">
    <property type="entry name" value="Cytosolic phospholipase A2 catalytic domain"/>
    <property type="match status" value="1"/>
</dbReference>
<dbReference type="SMART" id="SM00022">
    <property type="entry name" value="PLAc"/>
    <property type="match status" value="1"/>
</dbReference>
<evidence type="ECO:0000256" key="9">
    <source>
        <dbReference type="RuleBase" id="RU362103"/>
    </source>
</evidence>
<keyword evidence="7" id="KW-0325">Glycoprotein</keyword>
<dbReference type="InterPro" id="IPR002642">
    <property type="entry name" value="LysoPLipase_cat_dom"/>
</dbReference>
<sequence length="654" mass="69613">MQLALPSSLLSLIALVLAVPRHPSALDLALADPRYLARRAFPNSPSGGYAPATVDCPTTRPSIRNAGNLSTTESDWLRTRRQNVLSPLTAFLSASNITGFDAESYISSNQDNLTAIPNIAIAVSGGGYRALMNGAGFIAAADSRVNGSSEANGIGGLLQSSTYLAGLSGGGWLVGSIYANNFSTVTALRDGSPGSSVWAFDSSIFSGPEESGISIVNTAEYWNDVADAVSAKRDAGYDTSITDYWGRALSYQLINATDGGPAYTFSSIAETQDFQDANQPMPILVADGRRPGTQIVSLNSTVYEMNPWEVGSFDPTLFGFAPIQYVGSNFTNGSVSESGSCVNGFDQYGFVMGTSSSLFNQFILQNLSSSGIPSFLVSTLDGILEDLGSDDDDIADWPNPFYGYNPTGDNANVDERRMTLVDGGEDLQNIPLHPLIQPERAVDVIFAVDSSADSTYYWPNGTALRASYERSLEPISNGTQFPAVPDAETFINLGLNQKPTFFGCDVNNFTSSTHIPPLIIYIANTPYTAWSNVSTYDPSYADTQRNEIIQNGYNVATMGNGTLSDGANWRTCVGCAIMSRTWAKSGADVPSVCQDCFTQHCWDGTINSTAVSSFEPQPLLTLETADSASVSLTKQGPMGLMTCVAGLTLLVLAI</sequence>
<evidence type="ECO:0000256" key="3">
    <source>
        <dbReference type="ARBA" id="ARBA00022729"/>
    </source>
</evidence>
<dbReference type="PANTHER" id="PTHR10728">
    <property type="entry name" value="CYTOSOLIC PHOSPHOLIPASE A2"/>
    <property type="match status" value="1"/>
</dbReference>
<dbReference type="InterPro" id="IPR016035">
    <property type="entry name" value="Acyl_Trfase/lysoPLipase"/>
</dbReference>
<keyword evidence="3 9" id="KW-0732">Signal</keyword>
<dbReference type="Pfam" id="PF01735">
    <property type="entry name" value="PLA2_B"/>
    <property type="match status" value="1"/>
</dbReference>
<comment type="caution">
    <text evidence="11">The sequence shown here is derived from an EMBL/GenBank/DDBJ whole genome shotgun (WGS) entry which is preliminary data.</text>
</comment>
<evidence type="ECO:0000259" key="10">
    <source>
        <dbReference type="PROSITE" id="PS51210"/>
    </source>
</evidence>
<evidence type="ECO:0000256" key="5">
    <source>
        <dbReference type="ARBA" id="ARBA00022963"/>
    </source>
</evidence>
<name>A0ABR2V1E9_9PEZI</name>
<keyword evidence="12" id="KW-1185">Reference proteome</keyword>
<comment type="similarity">
    <text evidence="1 9">Belongs to the lysophospholipase family.</text>
</comment>
<protein>
    <recommendedName>
        <fullName evidence="2 9">Lysophospholipase</fullName>
        <ecNumber evidence="2 9">3.1.1.5</ecNumber>
    </recommendedName>
</protein>
<feature type="signal peptide" evidence="9">
    <location>
        <begin position="1"/>
        <end position="18"/>
    </location>
</feature>
<accession>A0ABR2V1E9</accession>
<evidence type="ECO:0000256" key="4">
    <source>
        <dbReference type="ARBA" id="ARBA00022801"/>
    </source>
</evidence>
<dbReference type="EC" id="3.1.1.5" evidence="2 9"/>
<evidence type="ECO:0000313" key="12">
    <source>
        <dbReference type="Proteomes" id="UP001408356"/>
    </source>
</evidence>
<keyword evidence="6 8" id="KW-0443">Lipid metabolism</keyword>
<gene>
    <name evidence="11" type="ORF">SUNI508_06489</name>
</gene>
<evidence type="ECO:0000256" key="7">
    <source>
        <dbReference type="ARBA" id="ARBA00023180"/>
    </source>
</evidence>
<evidence type="ECO:0000313" key="11">
    <source>
        <dbReference type="EMBL" id="KAK9420493.1"/>
    </source>
</evidence>
<evidence type="ECO:0000256" key="6">
    <source>
        <dbReference type="ARBA" id="ARBA00023098"/>
    </source>
</evidence>
<evidence type="ECO:0000256" key="8">
    <source>
        <dbReference type="PROSITE-ProRule" id="PRU00555"/>
    </source>
</evidence>
<dbReference type="Proteomes" id="UP001408356">
    <property type="component" value="Unassembled WGS sequence"/>
</dbReference>
<proteinExistence type="inferred from homology"/>
<dbReference type="EMBL" id="JARVKF010000235">
    <property type="protein sequence ID" value="KAK9420493.1"/>
    <property type="molecule type" value="Genomic_DNA"/>
</dbReference>